<keyword evidence="2" id="KW-0012">Acyltransferase</keyword>
<sequence length="151" mass="17024">MTGTDAAQIRQVEPADRAAWMALFRGYRDFYELPHDEAVVETVWGWLMDPAHELNGLVAVRDDAPIGIAHWRRFARPSRGATGIFLDDLFVAPRVRGGGTGRALLAHLHRVAQEEGLIEVRWITSYSNADAQRLYDQVAIRAPFHTYVDLV</sequence>
<proteinExistence type="predicted"/>
<dbReference type="Pfam" id="PF00583">
    <property type="entry name" value="Acetyltransf_1"/>
    <property type="match status" value="1"/>
</dbReference>
<dbReference type="PANTHER" id="PTHR43877:SF2">
    <property type="entry name" value="AMINOALKYLPHOSPHONATE N-ACETYLTRANSFERASE-RELATED"/>
    <property type="match status" value="1"/>
</dbReference>
<evidence type="ECO:0000256" key="2">
    <source>
        <dbReference type="ARBA" id="ARBA00023315"/>
    </source>
</evidence>
<gene>
    <name evidence="4" type="ORF">GCM10025863_00850</name>
</gene>
<feature type="domain" description="N-acetyltransferase" evidence="3">
    <location>
        <begin position="7"/>
        <end position="151"/>
    </location>
</feature>
<dbReference type="Proteomes" id="UP001321543">
    <property type="component" value="Chromosome"/>
</dbReference>
<keyword evidence="1" id="KW-0808">Transferase</keyword>
<dbReference type="PROSITE" id="PS51186">
    <property type="entry name" value="GNAT"/>
    <property type="match status" value="1"/>
</dbReference>
<organism evidence="4 5">
    <name type="scientific">Microbacterium suwonense</name>
    <dbReference type="NCBI Taxonomy" id="683047"/>
    <lineage>
        <taxon>Bacteria</taxon>
        <taxon>Bacillati</taxon>
        <taxon>Actinomycetota</taxon>
        <taxon>Actinomycetes</taxon>
        <taxon>Micrococcales</taxon>
        <taxon>Microbacteriaceae</taxon>
        <taxon>Microbacterium</taxon>
    </lineage>
</organism>
<evidence type="ECO:0000259" key="3">
    <source>
        <dbReference type="PROSITE" id="PS51186"/>
    </source>
</evidence>
<keyword evidence="5" id="KW-1185">Reference proteome</keyword>
<dbReference type="InterPro" id="IPR016181">
    <property type="entry name" value="Acyl_CoA_acyltransferase"/>
</dbReference>
<dbReference type="EMBL" id="AP027728">
    <property type="protein sequence ID" value="BDZ37471.1"/>
    <property type="molecule type" value="Genomic_DNA"/>
</dbReference>
<dbReference type="InterPro" id="IPR000182">
    <property type="entry name" value="GNAT_dom"/>
</dbReference>
<protein>
    <submittedName>
        <fullName evidence="4">N-acetyltransferase</fullName>
    </submittedName>
</protein>
<evidence type="ECO:0000313" key="5">
    <source>
        <dbReference type="Proteomes" id="UP001321543"/>
    </source>
</evidence>
<dbReference type="CDD" id="cd04301">
    <property type="entry name" value="NAT_SF"/>
    <property type="match status" value="1"/>
</dbReference>
<evidence type="ECO:0000313" key="4">
    <source>
        <dbReference type="EMBL" id="BDZ37471.1"/>
    </source>
</evidence>
<dbReference type="InterPro" id="IPR050832">
    <property type="entry name" value="Bact_Acetyltransf"/>
</dbReference>
<reference evidence="5" key="1">
    <citation type="journal article" date="2019" name="Int. J. Syst. Evol. Microbiol.">
        <title>The Global Catalogue of Microorganisms (GCM) 10K type strain sequencing project: providing services to taxonomists for standard genome sequencing and annotation.</title>
        <authorList>
            <consortium name="The Broad Institute Genomics Platform"/>
            <consortium name="The Broad Institute Genome Sequencing Center for Infectious Disease"/>
            <person name="Wu L."/>
            <person name="Ma J."/>
        </authorList>
    </citation>
    <scope>NUCLEOTIDE SEQUENCE [LARGE SCALE GENOMIC DNA]</scope>
    <source>
        <strain evidence="5">NBRC 106310</strain>
    </source>
</reference>
<dbReference type="Gene3D" id="3.40.630.30">
    <property type="match status" value="1"/>
</dbReference>
<dbReference type="RefSeq" id="WP_286301273.1">
    <property type="nucleotide sequence ID" value="NZ_AP027728.1"/>
</dbReference>
<dbReference type="SUPFAM" id="SSF55729">
    <property type="entry name" value="Acyl-CoA N-acyltransferases (Nat)"/>
    <property type="match status" value="1"/>
</dbReference>
<evidence type="ECO:0000256" key="1">
    <source>
        <dbReference type="ARBA" id="ARBA00022679"/>
    </source>
</evidence>
<dbReference type="PANTHER" id="PTHR43877">
    <property type="entry name" value="AMINOALKYLPHOSPHONATE N-ACETYLTRANSFERASE-RELATED-RELATED"/>
    <property type="match status" value="1"/>
</dbReference>
<name>A0ABM8FPZ2_9MICO</name>
<accession>A0ABM8FPZ2</accession>